<dbReference type="SMART" id="SM00387">
    <property type="entry name" value="HATPase_c"/>
    <property type="match status" value="1"/>
</dbReference>
<evidence type="ECO:0000256" key="5">
    <source>
        <dbReference type="ARBA" id="ARBA00023012"/>
    </source>
</evidence>
<protein>
    <submittedName>
        <fullName evidence="8">Histidine kinase</fullName>
    </submittedName>
</protein>
<dbReference type="RefSeq" id="WP_052111175.1">
    <property type="nucleotide sequence ID" value="NZ_AVBF01000008.1"/>
</dbReference>
<reference evidence="8 9" key="1">
    <citation type="journal article" date="2015" name="Stand. Genomic Sci.">
        <title>High quality draft genome sequence of the moderately halophilic bacterium Pontibacillus yanchengensis Y32(T) and comparison among Pontibacillus genomes.</title>
        <authorList>
            <person name="Huang J."/>
            <person name="Qiao Z.X."/>
            <person name="Tang J.W."/>
            <person name="Wang G."/>
        </authorList>
    </citation>
    <scope>NUCLEOTIDE SEQUENCE [LARGE SCALE GENOMIC DNA]</scope>
    <source>
        <strain evidence="8 9">Y32</strain>
    </source>
</reference>
<keyword evidence="9" id="KW-1185">Reference proteome</keyword>
<dbReference type="GO" id="GO:0000160">
    <property type="term" value="P:phosphorelay signal transduction system"/>
    <property type="evidence" value="ECO:0007669"/>
    <property type="project" value="UniProtKB-KW"/>
</dbReference>
<dbReference type="PROSITE" id="PS50109">
    <property type="entry name" value="HIS_KIN"/>
    <property type="match status" value="1"/>
</dbReference>
<dbReference type="Gene3D" id="3.30.565.10">
    <property type="entry name" value="Histidine kinase-like ATPase, C-terminal domain"/>
    <property type="match status" value="1"/>
</dbReference>
<dbReference type="InterPro" id="IPR032834">
    <property type="entry name" value="NatK-like_C"/>
</dbReference>
<evidence type="ECO:0000313" key="9">
    <source>
        <dbReference type="Proteomes" id="UP000030147"/>
    </source>
</evidence>
<gene>
    <name evidence="8" type="ORF">N782_01245</name>
</gene>
<accession>A0A0A2TD74</accession>
<evidence type="ECO:0000256" key="6">
    <source>
        <dbReference type="SAM" id="Phobius"/>
    </source>
</evidence>
<evidence type="ECO:0000313" key="8">
    <source>
        <dbReference type="EMBL" id="KGP73787.1"/>
    </source>
</evidence>
<evidence type="ECO:0000256" key="2">
    <source>
        <dbReference type="ARBA" id="ARBA00022741"/>
    </source>
</evidence>
<dbReference type="InterPro" id="IPR005467">
    <property type="entry name" value="His_kinase_dom"/>
</dbReference>
<dbReference type="GO" id="GO:0005524">
    <property type="term" value="F:ATP binding"/>
    <property type="evidence" value="ECO:0007669"/>
    <property type="project" value="UniProtKB-KW"/>
</dbReference>
<evidence type="ECO:0000256" key="4">
    <source>
        <dbReference type="ARBA" id="ARBA00022840"/>
    </source>
</evidence>
<dbReference type="OrthoDB" id="1634477at2"/>
<keyword evidence="6" id="KW-1133">Transmembrane helix</keyword>
<name>A0A0A2TD74_9BACI</name>
<evidence type="ECO:0000256" key="3">
    <source>
        <dbReference type="ARBA" id="ARBA00022777"/>
    </source>
</evidence>
<dbReference type="eggNOG" id="COG3290">
    <property type="taxonomic scope" value="Bacteria"/>
</dbReference>
<keyword evidence="3 8" id="KW-0418">Kinase</keyword>
<dbReference type="PANTHER" id="PTHR40448:SF1">
    <property type="entry name" value="TWO-COMPONENT SENSOR HISTIDINE KINASE"/>
    <property type="match status" value="1"/>
</dbReference>
<feature type="transmembrane region" description="Helical" evidence="6">
    <location>
        <begin position="28"/>
        <end position="49"/>
    </location>
</feature>
<keyword evidence="6" id="KW-0472">Membrane</keyword>
<dbReference type="PANTHER" id="PTHR40448">
    <property type="entry name" value="TWO-COMPONENT SENSOR HISTIDINE KINASE"/>
    <property type="match status" value="1"/>
</dbReference>
<dbReference type="Proteomes" id="UP000030147">
    <property type="component" value="Unassembled WGS sequence"/>
</dbReference>
<evidence type="ECO:0000259" key="7">
    <source>
        <dbReference type="PROSITE" id="PS50109"/>
    </source>
</evidence>
<feature type="domain" description="Histidine kinase" evidence="7">
    <location>
        <begin position="113"/>
        <end position="325"/>
    </location>
</feature>
<evidence type="ECO:0000256" key="1">
    <source>
        <dbReference type="ARBA" id="ARBA00022679"/>
    </source>
</evidence>
<proteinExistence type="predicted"/>
<comment type="caution">
    <text evidence="8">The sequence shown here is derived from an EMBL/GenBank/DDBJ whole genome shotgun (WGS) entry which is preliminary data.</text>
</comment>
<sequence length="325" mass="37074">MPKTTIGIITILLLSLHISIFTYRVSHWSIGIASLPIILLIFFVNKGKLSRHLTNISSSKTMWVLTSVQGLLVVSYVQLSALECIIPLLSSFAMEWAKYQILEQQYLYQNRNQLAHNNREQMDEVFLQLRKDRHDYLKHITSIQYMLENESLQDAKAYMDQLVGRYDDVSTVVSGESAAVSGVLHDYQRKANHHHIALKYELETPISSLPISQDDTVVLIGNILSNAFEAALHYQQTVHKQATITMKLQKRSAFYIMTVRNDATDIPNEILDNLFEKKGYTTKKGGGHGVGTMIISEIVEKHEGYLDFAYKQRHFTLTIKFPAIV</sequence>
<dbReference type="AlphaFoldDB" id="A0A0A2TD74"/>
<dbReference type="InterPro" id="IPR003594">
    <property type="entry name" value="HATPase_dom"/>
</dbReference>
<organism evidence="8 9">
    <name type="scientific">Pontibacillus yanchengensis Y32</name>
    <dbReference type="NCBI Taxonomy" id="1385514"/>
    <lineage>
        <taxon>Bacteria</taxon>
        <taxon>Bacillati</taxon>
        <taxon>Bacillota</taxon>
        <taxon>Bacilli</taxon>
        <taxon>Bacillales</taxon>
        <taxon>Bacillaceae</taxon>
        <taxon>Pontibacillus</taxon>
    </lineage>
</organism>
<dbReference type="Pfam" id="PF14501">
    <property type="entry name" value="HATPase_c_5"/>
    <property type="match status" value="1"/>
</dbReference>
<dbReference type="GO" id="GO:0042802">
    <property type="term" value="F:identical protein binding"/>
    <property type="evidence" value="ECO:0007669"/>
    <property type="project" value="TreeGrafter"/>
</dbReference>
<keyword evidence="2" id="KW-0547">Nucleotide-binding</keyword>
<keyword evidence="4" id="KW-0067">ATP-binding</keyword>
<dbReference type="InterPro" id="IPR036890">
    <property type="entry name" value="HATPase_C_sf"/>
</dbReference>
<dbReference type="GO" id="GO:0016301">
    <property type="term" value="F:kinase activity"/>
    <property type="evidence" value="ECO:0007669"/>
    <property type="project" value="UniProtKB-KW"/>
</dbReference>
<dbReference type="SUPFAM" id="SSF55874">
    <property type="entry name" value="ATPase domain of HSP90 chaperone/DNA topoisomerase II/histidine kinase"/>
    <property type="match status" value="1"/>
</dbReference>
<keyword evidence="6" id="KW-0812">Transmembrane</keyword>
<keyword evidence="5" id="KW-0902">Two-component regulatory system</keyword>
<dbReference type="STRING" id="1385514.N782_01245"/>
<keyword evidence="1" id="KW-0808">Transferase</keyword>
<dbReference type="EMBL" id="AVBF01000008">
    <property type="protein sequence ID" value="KGP73787.1"/>
    <property type="molecule type" value="Genomic_DNA"/>
</dbReference>